<dbReference type="OrthoDB" id="3192474at2"/>
<dbReference type="AlphaFoldDB" id="F2N6U5"/>
<accession>F2N6U5</accession>
<dbReference type="HOGENOM" id="CLU_929737_0_0_11"/>
<dbReference type="Proteomes" id="UP000006851">
    <property type="component" value="Chromosome"/>
</dbReference>
<evidence type="ECO:0000313" key="1">
    <source>
        <dbReference type="EMBL" id="AEB06144.1"/>
    </source>
</evidence>
<keyword evidence="2" id="KW-1185">Reference proteome</keyword>
<dbReference type="EMBL" id="CP002628">
    <property type="protein sequence ID" value="AEB06144.1"/>
    <property type="molecule type" value="Genomic_DNA"/>
</dbReference>
<dbReference type="RefSeq" id="WP_013707887.1">
    <property type="nucleotide sequence ID" value="NC_015389.1"/>
</dbReference>
<evidence type="ECO:0000313" key="2">
    <source>
        <dbReference type="Proteomes" id="UP000006851"/>
    </source>
</evidence>
<name>F2N6U5_CORGP</name>
<reference evidence="2" key="1">
    <citation type="journal article" date="2013" name="Stand. Genomic Sci.">
        <title>Complete genome sequence of Coriobacterium glomerans type strain (PW2(T)) from the midgut of Pyrrhocoris apterus L. (red soldier bug).</title>
        <authorList>
            <person name="Stackebrandt E."/>
            <person name="Zeytun A."/>
            <person name="Lapidus A."/>
            <person name="Nolan M."/>
            <person name="Lucas S."/>
            <person name="Hammon N."/>
            <person name="Deshpande S."/>
            <person name="Cheng J.F."/>
            <person name="Tapia R."/>
            <person name="Goodwin L.A."/>
            <person name="Pitluck S."/>
            <person name="Liolios K."/>
            <person name="Pagani I."/>
            <person name="Ivanova N."/>
            <person name="Mavromatis K."/>
            <person name="Mikhailova N."/>
            <person name="Huntemann M."/>
            <person name="Pati A."/>
            <person name="Chen A."/>
            <person name="Palaniappan K."/>
            <person name="Chang Y.J."/>
            <person name="Land M."/>
            <person name="Hauser L."/>
            <person name="Rohde M."/>
            <person name="Pukall R."/>
            <person name="Goker M."/>
            <person name="Detter J.C."/>
            <person name="Woyke T."/>
            <person name="Bristow J."/>
            <person name="Eisen J.A."/>
            <person name="Markowitz V."/>
            <person name="Hugenholtz P."/>
            <person name="Kyrpides N.C."/>
            <person name="Klenk H.P."/>
        </authorList>
    </citation>
    <scope>NUCLEOTIDE SEQUENCE</scope>
    <source>
        <strain evidence="2">ATCC 49209 / DSM 20642 / JCM 10262 / PW2</strain>
    </source>
</reference>
<sequence>MRAFSRRNRRATAAEALAATAFSPEDIFVLLGGPEMGCASAVGVDVDRDGWRIEGWHRNAIERLAPSGLVDASGVPCPELAAALEPLRPPGAFVIDESIVQKERPTRRASTAICVDARRVRATALIRRGRRFRLAPLATDPAARAASFERALGLDGHFQPSWWSQHAIRPWGSSEENEAHRALFKGDEEDVRLCAARHGVDPAALLDLKRVGARILIHLYAYSQVDPSCSYEWNLGFALPFPRAGFFRVKVSSVIPQKGFCLFQGCSPLPATRPTGSRIASWPERASTRATTFSATGAI</sequence>
<gene>
    <name evidence="1" type="ordered locus">Corgl_0014</name>
</gene>
<dbReference type="eggNOG" id="ENOG5031U3E">
    <property type="taxonomic scope" value="Bacteria"/>
</dbReference>
<protein>
    <submittedName>
        <fullName evidence="1">Uncharacterized protein</fullName>
    </submittedName>
</protein>
<organism evidence="1 2">
    <name type="scientific">Coriobacterium glomerans (strain ATCC 49209 / DSM 20642 / JCM 10262 / PW2)</name>
    <dbReference type="NCBI Taxonomy" id="700015"/>
    <lineage>
        <taxon>Bacteria</taxon>
        <taxon>Bacillati</taxon>
        <taxon>Actinomycetota</taxon>
        <taxon>Coriobacteriia</taxon>
        <taxon>Coriobacteriales</taxon>
        <taxon>Coriobacteriaceae</taxon>
        <taxon>Coriobacterium</taxon>
    </lineage>
</organism>
<dbReference type="KEGG" id="cgo:Corgl_0014"/>
<dbReference type="STRING" id="700015.Corgl_0014"/>
<proteinExistence type="predicted"/>